<proteinExistence type="inferred from homology"/>
<feature type="binding site" evidence="15 17">
    <location>
        <position position="226"/>
    </location>
    <ligand>
        <name>[2Fe-2S] cluster</name>
        <dbReference type="ChEBI" id="CHEBI:190135"/>
    </ligand>
</feature>
<dbReference type="InterPro" id="IPR017927">
    <property type="entry name" value="FAD-bd_FR_type"/>
</dbReference>
<dbReference type="InterPro" id="IPR039261">
    <property type="entry name" value="FNR_nucleotide-bd"/>
</dbReference>
<dbReference type="InterPro" id="IPR012165">
    <property type="entry name" value="Cyt_c3_hydrogenase_gsu"/>
</dbReference>
<comment type="similarity">
    <text evidence="2 15">Belongs to the PyrK family.</text>
</comment>
<keyword evidence="9 15" id="KW-0665">Pyrimidine biosynthesis</keyword>
<dbReference type="NCBIfam" id="NF000797">
    <property type="entry name" value="PRK00054.1-2"/>
    <property type="match status" value="1"/>
</dbReference>
<evidence type="ECO:0000256" key="5">
    <source>
        <dbReference type="ARBA" id="ARBA00022630"/>
    </source>
</evidence>
<dbReference type="GO" id="GO:0009055">
    <property type="term" value="F:electron transfer activity"/>
    <property type="evidence" value="ECO:0007669"/>
    <property type="project" value="UniProtKB-UniRule"/>
</dbReference>
<keyword evidence="4 15" id="KW-0813">Transport</keyword>
<evidence type="ECO:0000256" key="16">
    <source>
        <dbReference type="PIRSR" id="PIRSR006816-1"/>
    </source>
</evidence>
<protein>
    <recommendedName>
        <fullName evidence="13 15">Dihydroorotate dehydrogenase B (NAD(+)), electron transfer subunit</fullName>
    </recommendedName>
    <alternativeName>
        <fullName evidence="14 15">Dihydroorotate oxidase B, electron transfer subunit</fullName>
    </alternativeName>
</protein>
<dbReference type="GO" id="GO:0050660">
    <property type="term" value="F:flavin adenine dinucleotide binding"/>
    <property type="evidence" value="ECO:0007669"/>
    <property type="project" value="InterPro"/>
</dbReference>
<evidence type="ECO:0000256" key="2">
    <source>
        <dbReference type="ARBA" id="ARBA00006422"/>
    </source>
</evidence>
<dbReference type="GO" id="GO:0044205">
    <property type="term" value="P:'de novo' UMP biosynthetic process"/>
    <property type="evidence" value="ECO:0007669"/>
    <property type="project" value="UniProtKB-UniRule"/>
</dbReference>
<dbReference type="RefSeq" id="WP_070879109.1">
    <property type="nucleotide sequence ID" value="NZ_CAJFZX010000003.1"/>
</dbReference>
<dbReference type="InterPro" id="IPR037117">
    <property type="entry name" value="Dihydroorotate_DH_ele_sf"/>
</dbReference>
<dbReference type="AlphaFoldDB" id="A0A6I2M5X0"/>
<evidence type="ECO:0000256" key="12">
    <source>
        <dbReference type="ARBA" id="ARBA00023014"/>
    </source>
</evidence>
<dbReference type="Proteomes" id="UP000441585">
    <property type="component" value="Unassembled WGS sequence"/>
</dbReference>
<dbReference type="SUPFAM" id="SSF52343">
    <property type="entry name" value="Ferredoxin reductase-like, C-terminal NADP-linked domain"/>
    <property type="match status" value="1"/>
</dbReference>
<dbReference type="EMBL" id="WKKF01000001">
    <property type="protein sequence ID" value="MRX53595.1"/>
    <property type="molecule type" value="Genomic_DNA"/>
</dbReference>
<feature type="binding site" evidence="15 17">
    <location>
        <position position="246"/>
    </location>
    <ligand>
        <name>[2Fe-2S] cluster</name>
        <dbReference type="ChEBI" id="CHEBI:190135"/>
    </ligand>
</feature>
<keyword evidence="20" id="KW-1185">Reference proteome</keyword>
<evidence type="ECO:0000256" key="3">
    <source>
        <dbReference type="ARBA" id="ARBA00011669"/>
    </source>
</evidence>
<keyword evidence="11 15" id="KW-0408">Iron</keyword>
<evidence type="ECO:0000256" key="6">
    <source>
        <dbReference type="ARBA" id="ARBA00022714"/>
    </source>
</evidence>
<dbReference type="HAMAP" id="MF_01211">
    <property type="entry name" value="DHODB_Fe_S_bind"/>
    <property type="match status" value="1"/>
</dbReference>
<evidence type="ECO:0000256" key="11">
    <source>
        <dbReference type="ARBA" id="ARBA00023004"/>
    </source>
</evidence>
<keyword evidence="6 15" id="KW-0001">2Fe-2S</keyword>
<dbReference type="Gene3D" id="3.40.50.80">
    <property type="entry name" value="Nucleotide-binding domain of ferredoxin-NADP reductase (FNR) module"/>
    <property type="match status" value="1"/>
</dbReference>
<evidence type="ECO:0000256" key="7">
    <source>
        <dbReference type="ARBA" id="ARBA00022723"/>
    </source>
</evidence>
<dbReference type="Gene3D" id="2.10.240.10">
    <property type="entry name" value="Dihydroorotate dehydrogenase, electron transfer subunit"/>
    <property type="match status" value="1"/>
</dbReference>
<feature type="binding site" evidence="15 17">
    <location>
        <position position="229"/>
    </location>
    <ligand>
        <name>[2Fe-2S] cluster</name>
        <dbReference type="ChEBI" id="CHEBI:190135"/>
    </ligand>
</feature>
<dbReference type="UniPathway" id="UPA00070">
    <property type="reaction ID" value="UER00945"/>
</dbReference>
<accession>A0A6I2M5X0</accession>
<dbReference type="FunFam" id="2.10.240.10:FF:000001">
    <property type="entry name" value="Dihydroorotate dehydrogenase B (NAD(+)), electron transfer subunit"/>
    <property type="match status" value="1"/>
</dbReference>
<keyword evidence="12 15" id="KW-0411">Iron-sulfur</keyword>
<keyword evidence="8 15" id="KW-0274">FAD</keyword>
<keyword evidence="10 15" id="KW-0249">Electron transport</keyword>
<comment type="caution">
    <text evidence="19">The sequence shown here is derived from an EMBL/GenBank/DDBJ whole genome shotgun (WGS) entry which is preliminary data.</text>
</comment>
<evidence type="ECO:0000256" key="1">
    <source>
        <dbReference type="ARBA" id="ARBA00004715"/>
    </source>
</evidence>
<evidence type="ECO:0000256" key="17">
    <source>
        <dbReference type="PIRSR" id="PIRSR006816-2"/>
    </source>
</evidence>
<dbReference type="InterPro" id="IPR050353">
    <property type="entry name" value="PyrK_electron_transfer"/>
</dbReference>
<dbReference type="PANTHER" id="PTHR43513">
    <property type="entry name" value="DIHYDROOROTATE DEHYDROGENASE B (NAD(+)), ELECTRON TRANSFER SUBUNIT"/>
    <property type="match status" value="1"/>
</dbReference>
<evidence type="ECO:0000256" key="4">
    <source>
        <dbReference type="ARBA" id="ARBA00022448"/>
    </source>
</evidence>
<organism evidence="19 20">
    <name type="scientific">Metabacillus idriensis</name>
    <dbReference type="NCBI Taxonomy" id="324768"/>
    <lineage>
        <taxon>Bacteria</taxon>
        <taxon>Bacillati</taxon>
        <taxon>Bacillota</taxon>
        <taxon>Bacilli</taxon>
        <taxon>Bacillales</taxon>
        <taxon>Bacillaceae</taxon>
        <taxon>Metabacillus</taxon>
    </lineage>
</organism>
<dbReference type="PROSITE" id="PS51384">
    <property type="entry name" value="FAD_FR"/>
    <property type="match status" value="1"/>
</dbReference>
<comment type="cofactor">
    <cofactor evidence="15">
        <name>[2Fe-2S] cluster</name>
        <dbReference type="ChEBI" id="CHEBI:190135"/>
    </cofactor>
    <text evidence="15">Binds 1 [2Fe-2S] cluster per subunit.</text>
</comment>
<dbReference type="GO" id="GO:0046872">
    <property type="term" value="F:metal ion binding"/>
    <property type="evidence" value="ECO:0007669"/>
    <property type="project" value="UniProtKB-KW"/>
</dbReference>
<evidence type="ECO:0000313" key="20">
    <source>
        <dbReference type="Proteomes" id="UP000441585"/>
    </source>
</evidence>
<name>A0A6I2M5X0_9BACI</name>
<dbReference type="CDD" id="cd06218">
    <property type="entry name" value="DHOD_e_trans"/>
    <property type="match status" value="1"/>
</dbReference>
<dbReference type="GO" id="GO:0051537">
    <property type="term" value="F:2 iron, 2 sulfur cluster binding"/>
    <property type="evidence" value="ECO:0007669"/>
    <property type="project" value="UniProtKB-KW"/>
</dbReference>
<dbReference type="SUPFAM" id="SSF63380">
    <property type="entry name" value="Riboflavin synthase domain-like"/>
    <property type="match status" value="1"/>
</dbReference>
<evidence type="ECO:0000256" key="10">
    <source>
        <dbReference type="ARBA" id="ARBA00022982"/>
    </source>
</evidence>
<keyword evidence="5 15" id="KW-0285">Flavoprotein</keyword>
<feature type="binding site" evidence="15 16">
    <location>
        <begin position="70"/>
        <end position="72"/>
    </location>
    <ligand>
        <name>FAD</name>
        <dbReference type="ChEBI" id="CHEBI:57692"/>
    </ligand>
</feature>
<comment type="function">
    <text evidence="15">Responsible for channeling the electrons from the oxidation of dihydroorotate from the FMN redox center in the PyrD type B subunit to the ultimate electron acceptor NAD(+).</text>
</comment>
<dbReference type="FunFam" id="3.40.50.80:FF:000017">
    <property type="entry name" value="Dihydroorotate dehydrogenase B (NAD(+)), electron transfer subunit"/>
    <property type="match status" value="1"/>
</dbReference>
<evidence type="ECO:0000313" key="19">
    <source>
        <dbReference type="EMBL" id="MRX53595.1"/>
    </source>
</evidence>
<dbReference type="NCBIfam" id="NF000799">
    <property type="entry name" value="PRK00054.1-4"/>
    <property type="match status" value="1"/>
</dbReference>
<feature type="domain" description="FAD-binding FR-type" evidence="18">
    <location>
        <begin position="2"/>
        <end position="102"/>
    </location>
</feature>
<dbReference type="InterPro" id="IPR019480">
    <property type="entry name" value="Dihydroorotate_DH_Fe-S-bd"/>
</dbReference>
<evidence type="ECO:0000256" key="14">
    <source>
        <dbReference type="ARBA" id="ARBA00082223"/>
    </source>
</evidence>
<comment type="subunit">
    <text evidence="3 15">Heterotetramer of 2 PyrK and 2 PyrD type B subunits.</text>
</comment>
<dbReference type="Pfam" id="PF10418">
    <property type="entry name" value="DHODB_Fe-S_bind"/>
    <property type="match status" value="1"/>
</dbReference>
<comment type="pathway">
    <text evidence="1 15">Pyrimidine metabolism; UMP biosynthesis via de novo pathway; orotate from (S)-dihydroorotate (NAD(+) route): step 1/1.</text>
</comment>
<comment type="cofactor">
    <cofactor evidence="15 16">
        <name>FAD</name>
        <dbReference type="ChEBI" id="CHEBI:57692"/>
    </cofactor>
    <text evidence="15 16">Binds 1 FAD per subunit.</text>
</comment>
<keyword evidence="7 15" id="KW-0479">Metal-binding</keyword>
<dbReference type="Gene3D" id="2.40.30.10">
    <property type="entry name" value="Translation factors"/>
    <property type="match status" value="1"/>
</dbReference>
<evidence type="ECO:0000256" key="8">
    <source>
        <dbReference type="ARBA" id="ARBA00022827"/>
    </source>
</evidence>
<dbReference type="PANTHER" id="PTHR43513:SF3">
    <property type="entry name" value="DIHYDROOROTATE DEHYDROGENASE B (NAD(+)), ELECTRON TRANSFER SUBUNIT-RELATED"/>
    <property type="match status" value="1"/>
</dbReference>
<feature type="binding site" evidence="15 17">
    <location>
        <position position="221"/>
    </location>
    <ligand>
        <name>[2Fe-2S] cluster</name>
        <dbReference type="ChEBI" id="CHEBI:190135"/>
    </ligand>
</feature>
<dbReference type="InterPro" id="IPR017938">
    <property type="entry name" value="Riboflavin_synthase-like_b-brl"/>
</dbReference>
<evidence type="ECO:0000259" key="18">
    <source>
        <dbReference type="PROSITE" id="PS51384"/>
    </source>
</evidence>
<gene>
    <name evidence="15" type="primary">pyrK</name>
    <name evidence="19" type="ORF">GJU41_06390</name>
</gene>
<evidence type="ECO:0000256" key="15">
    <source>
        <dbReference type="HAMAP-Rule" id="MF_01211"/>
    </source>
</evidence>
<feature type="binding site" evidence="15 16">
    <location>
        <begin position="77"/>
        <end position="78"/>
    </location>
    <ligand>
        <name>FAD</name>
        <dbReference type="ChEBI" id="CHEBI:57692"/>
    </ligand>
</feature>
<evidence type="ECO:0000256" key="9">
    <source>
        <dbReference type="ARBA" id="ARBA00022975"/>
    </source>
</evidence>
<sequence>MIQKEWMTIADHRELAAGIYEITLKGSLVDHMNQPGQFVHVKVSETASPLLRRPISIAKIDKENQEFTMIYRAEGAGTKLLSARKNGELVDVLGPLGNGFDPEQMEKGDTALLVGGGIGVPPLYELSRRLINRGVTVKHVLGFQSKEHVFYEKEFQKLGETYVTTVDGTYGMQGFVTDLIKEYELAFDALFSCGPTPMLANIERLFPDKPVFLSLEERMGCGIGACFACVCHTADDPAGTSYKKVCSDGPVFKAGEVLLSC</sequence>
<comment type="cofactor">
    <cofactor evidence="17">
        <name>[2Fe-2S] cluster</name>
        <dbReference type="ChEBI" id="CHEBI:190135"/>
    </cofactor>
    <text evidence="17">Binds 1 [2Fe-2S] cluster per subunit.</text>
</comment>
<evidence type="ECO:0000256" key="13">
    <source>
        <dbReference type="ARBA" id="ARBA00069792"/>
    </source>
</evidence>
<dbReference type="InterPro" id="IPR023455">
    <property type="entry name" value="Dihydroorotate_DHASE_ETsu"/>
</dbReference>
<reference evidence="19 20" key="1">
    <citation type="submission" date="2019-11" db="EMBL/GenBank/DDBJ databases">
        <title>Bacillus idriensis genome.</title>
        <authorList>
            <person name="Konopka E.N."/>
            <person name="Newman J.D."/>
        </authorList>
    </citation>
    <scope>NUCLEOTIDE SEQUENCE [LARGE SCALE GENOMIC DNA]</scope>
    <source>
        <strain evidence="19 20">DSM 19097</strain>
    </source>
</reference>
<dbReference type="GO" id="GO:0016491">
    <property type="term" value="F:oxidoreductase activity"/>
    <property type="evidence" value="ECO:0007669"/>
    <property type="project" value="InterPro"/>
</dbReference>
<dbReference type="PIRSF" id="PIRSF006816">
    <property type="entry name" value="Cyc3_hyd_g"/>
    <property type="match status" value="1"/>
</dbReference>
<feature type="binding site" evidence="15 16">
    <location>
        <begin position="53"/>
        <end position="56"/>
    </location>
    <ligand>
        <name>FAD</name>
        <dbReference type="ChEBI" id="CHEBI:57692"/>
    </ligand>
</feature>